<evidence type="ECO:0000313" key="4">
    <source>
        <dbReference type="Proteomes" id="UP000034291"/>
    </source>
</evidence>
<proteinExistence type="predicted"/>
<dbReference type="FunFam" id="1.10.287.110:FF:000073">
    <property type="entry name" value="DnaJ domain protein"/>
    <property type="match status" value="1"/>
</dbReference>
<dbReference type="InterPro" id="IPR050817">
    <property type="entry name" value="DjlA_DnaK_co-chaperone"/>
</dbReference>
<feature type="compositionally biased region" description="Basic and acidic residues" evidence="1">
    <location>
        <begin position="168"/>
        <end position="203"/>
    </location>
</feature>
<evidence type="ECO:0000256" key="1">
    <source>
        <dbReference type="SAM" id="MobiDB-lite"/>
    </source>
</evidence>
<dbReference type="InterPro" id="IPR036869">
    <property type="entry name" value="J_dom_sf"/>
</dbReference>
<dbReference type="OrthoDB" id="10250354at2759"/>
<evidence type="ECO:0000313" key="3">
    <source>
        <dbReference type="EMBL" id="KKK19814.1"/>
    </source>
</evidence>
<sequence>MTSLPEFNPYDILGVAKDATVAEIKSAHRKLVLKCHPDKIKDESLRSQAQDQFQKVQQAYELLSDETSRIKYDQKVRLAELKHEMTARGSSYPRSHTTREYRDGRIYEERAPADDSSPTEAFFDDEHRYTEPPRPMSRKHDEYFARPRSRATEDKKKTKPPSSSAARAAKDMRDTTKTRSDRAKYRTKERRREASEKYTHLDSDTCDSESDMSDTVYVKRPSRNRESKHRSTESIRRSEEDDFPREYKHETQITDAYDYIRRSKETLDPERRHRSSRSPLRYDSAEPEMSSSRYSGRSKRSSREPVRPPTSHRGSVEHLEPNQGRVYEKIPPLPTAATFPGPKGSSSSPRPSHVSSRPSTGVRSQSRSQREASRRSEAVHLGMGIFPEGVSRTTKLRGEKPDSGYGSSSPTPEVITPAEPSARSTRYKTEIIEPSIQPPPLRHSRTYSPPRQERRAPARSSTYAYPPAEPIREPSRRLYREVDSPHVKEKDAKHREVRDVHYIPSQYAQAYSNNEYHQPRRQSAY</sequence>
<feature type="compositionally biased region" description="Basic and acidic residues" evidence="1">
    <location>
        <begin position="138"/>
        <end position="156"/>
    </location>
</feature>
<dbReference type="STRING" id="308745.A0A0F8UJM2"/>
<dbReference type="Proteomes" id="UP000034291">
    <property type="component" value="Unassembled WGS sequence"/>
</dbReference>
<dbReference type="PRINTS" id="PR00625">
    <property type="entry name" value="JDOMAIN"/>
</dbReference>
<organism evidence="3 4">
    <name type="scientific">Aspergillus rambellii</name>
    <dbReference type="NCBI Taxonomy" id="308745"/>
    <lineage>
        <taxon>Eukaryota</taxon>
        <taxon>Fungi</taxon>
        <taxon>Dikarya</taxon>
        <taxon>Ascomycota</taxon>
        <taxon>Pezizomycotina</taxon>
        <taxon>Eurotiomycetes</taxon>
        <taxon>Eurotiomycetidae</taxon>
        <taxon>Eurotiales</taxon>
        <taxon>Aspergillaceae</taxon>
        <taxon>Aspergillus</taxon>
        <taxon>Aspergillus subgen. Nidulantes</taxon>
    </lineage>
</organism>
<dbReference type="Gene3D" id="1.10.287.110">
    <property type="entry name" value="DnaJ domain"/>
    <property type="match status" value="1"/>
</dbReference>
<feature type="compositionally biased region" description="Basic and acidic residues" evidence="1">
    <location>
        <begin position="223"/>
        <end position="271"/>
    </location>
</feature>
<dbReference type="SMART" id="SM00271">
    <property type="entry name" value="DnaJ"/>
    <property type="match status" value="1"/>
</dbReference>
<dbReference type="InterPro" id="IPR018253">
    <property type="entry name" value="DnaJ_domain_CS"/>
</dbReference>
<protein>
    <recommendedName>
        <fullName evidence="2">J domain-containing protein</fullName>
    </recommendedName>
</protein>
<dbReference type="PROSITE" id="PS50076">
    <property type="entry name" value="DNAJ_2"/>
    <property type="match status" value="1"/>
</dbReference>
<name>A0A0F8UJM2_9EURO</name>
<feature type="compositionally biased region" description="Polar residues" evidence="1">
    <location>
        <begin position="506"/>
        <end position="516"/>
    </location>
</feature>
<feature type="compositionally biased region" description="Basic and acidic residues" evidence="1">
    <location>
        <begin position="470"/>
        <end position="501"/>
    </location>
</feature>
<dbReference type="InterPro" id="IPR001623">
    <property type="entry name" value="DnaJ_domain"/>
</dbReference>
<evidence type="ECO:0000259" key="2">
    <source>
        <dbReference type="PROSITE" id="PS50076"/>
    </source>
</evidence>
<accession>A0A0F8UJM2</accession>
<dbReference type="AlphaFoldDB" id="A0A0F8UJM2"/>
<comment type="caution">
    <text evidence="3">The sequence shown here is derived from an EMBL/GenBank/DDBJ whole genome shotgun (WGS) entry which is preliminary data.</text>
</comment>
<reference evidence="3 4" key="1">
    <citation type="submission" date="2015-02" db="EMBL/GenBank/DDBJ databases">
        <title>Draft Genome Sequences of Two Closely-Related Aflatoxigenic Aspergillus Species Obtained from the Cote d'Ivoire.</title>
        <authorList>
            <person name="Moore G.G."/>
            <person name="Beltz S.B."/>
            <person name="Mack B.M."/>
        </authorList>
    </citation>
    <scope>NUCLEOTIDE SEQUENCE [LARGE SCALE GENOMIC DNA]</scope>
    <source>
        <strain evidence="3 4">SRRC1468</strain>
    </source>
</reference>
<dbReference type="SUPFAM" id="SSF46565">
    <property type="entry name" value="Chaperone J-domain"/>
    <property type="match status" value="1"/>
</dbReference>
<dbReference type="EMBL" id="JZBS01002162">
    <property type="protein sequence ID" value="KKK19814.1"/>
    <property type="molecule type" value="Genomic_DNA"/>
</dbReference>
<feature type="domain" description="J" evidence="2">
    <location>
        <begin position="8"/>
        <end position="76"/>
    </location>
</feature>
<dbReference type="PROSITE" id="PS00636">
    <property type="entry name" value="DNAJ_1"/>
    <property type="match status" value="1"/>
</dbReference>
<feature type="compositionally biased region" description="Basic and acidic residues" evidence="1">
    <location>
        <begin position="97"/>
        <end position="113"/>
    </location>
</feature>
<dbReference type="PANTHER" id="PTHR24074">
    <property type="entry name" value="CO-CHAPERONE PROTEIN DJLA"/>
    <property type="match status" value="1"/>
</dbReference>
<feature type="compositionally biased region" description="Low complexity" evidence="1">
    <location>
        <begin position="340"/>
        <end position="367"/>
    </location>
</feature>
<dbReference type="CDD" id="cd06257">
    <property type="entry name" value="DnaJ"/>
    <property type="match status" value="1"/>
</dbReference>
<keyword evidence="4" id="KW-1185">Reference proteome</keyword>
<feature type="compositionally biased region" description="Basic and acidic residues" evidence="1">
    <location>
        <begin position="368"/>
        <end position="378"/>
    </location>
</feature>
<feature type="region of interest" description="Disordered" evidence="1">
    <location>
        <begin position="85"/>
        <end position="525"/>
    </location>
</feature>
<dbReference type="Pfam" id="PF00226">
    <property type="entry name" value="DnaJ"/>
    <property type="match status" value="1"/>
</dbReference>
<gene>
    <name evidence="3" type="ORF">ARAM_004509</name>
</gene>